<evidence type="ECO:0000313" key="2">
    <source>
        <dbReference type="Proteomes" id="UP000830055"/>
    </source>
</evidence>
<accession>A0ABN6M414</accession>
<dbReference type="Pfam" id="PF00378">
    <property type="entry name" value="ECH_1"/>
    <property type="match status" value="1"/>
</dbReference>
<dbReference type="PANTHER" id="PTHR11941">
    <property type="entry name" value="ENOYL-COA HYDRATASE-RELATED"/>
    <property type="match status" value="1"/>
</dbReference>
<protein>
    <submittedName>
        <fullName evidence="1">Enoyl-CoA hydratase</fullName>
    </submittedName>
</protein>
<dbReference type="EMBL" id="AP025516">
    <property type="protein sequence ID" value="BDD86526.1"/>
    <property type="molecule type" value="Genomic_DNA"/>
</dbReference>
<gene>
    <name evidence="1" type="ORF">DPPLL_08910</name>
</gene>
<dbReference type="Gene3D" id="3.90.226.10">
    <property type="entry name" value="2-enoyl-CoA Hydratase, Chain A, domain 1"/>
    <property type="match status" value="1"/>
</dbReference>
<dbReference type="CDD" id="cd06558">
    <property type="entry name" value="crotonase-like"/>
    <property type="match status" value="1"/>
</dbReference>
<reference evidence="1 2" key="1">
    <citation type="submission" date="2022-01" db="EMBL/GenBank/DDBJ databases">
        <title>Desulfofustis limnae sp. nov., a novel mesophilic sulfate-reducing bacterium isolated from marsh soil.</title>
        <authorList>
            <person name="Watanabe M."/>
            <person name="Takahashi A."/>
            <person name="Kojima H."/>
            <person name="Fukui M."/>
        </authorList>
    </citation>
    <scope>NUCLEOTIDE SEQUENCE [LARGE SCALE GENOMIC DNA]</scope>
    <source>
        <strain evidence="1 2">PPLL</strain>
    </source>
</reference>
<dbReference type="SUPFAM" id="SSF52096">
    <property type="entry name" value="ClpP/crotonase"/>
    <property type="match status" value="1"/>
</dbReference>
<dbReference type="InterPro" id="IPR001753">
    <property type="entry name" value="Enoyl-CoA_hydra/iso"/>
</dbReference>
<dbReference type="Proteomes" id="UP000830055">
    <property type="component" value="Chromosome"/>
</dbReference>
<proteinExistence type="predicted"/>
<dbReference type="NCBIfam" id="NF006452">
    <property type="entry name" value="PRK08788.1"/>
    <property type="match status" value="1"/>
</dbReference>
<name>A0ABN6M414_9BACT</name>
<dbReference type="Gene3D" id="6.20.390.30">
    <property type="match status" value="1"/>
</dbReference>
<organism evidence="1 2">
    <name type="scientific">Desulfofustis limnaeus</name>
    <dbReference type="NCBI Taxonomy" id="2740163"/>
    <lineage>
        <taxon>Bacteria</taxon>
        <taxon>Pseudomonadati</taxon>
        <taxon>Thermodesulfobacteriota</taxon>
        <taxon>Desulfobulbia</taxon>
        <taxon>Desulfobulbales</taxon>
        <taxon>Desulfocapsaceae</taxon>
        <taxon>Desulfofustis</taxon>
    </lineage>
</organism>
<dbReference type="PANTHER" id="PTHR11941:SF54">
    <property type="entry name" value="ENOYL-COA HYDRATASE, MITOCHONDRIAL"/>
    <property type="match status" value="1"/>
</dbReference>
<dbReference type="InterPro" id="IPR029045">
    <property type="entry name" value="ClpP/crotonase-like_dom_sf"/>
</dbReference>
<evidence type="ECO:0000313" key="1">
    <source>
        <dbReference type="EMBL" id="BDD86526.1"/>
    </source>
</evidence>
<sequence>MENYELLKEREMNRDFLKIFCEFKEVSLRYDPQHRAIWCYYNPRIRPCFSATMLRELRQVQQGIIDYFAAKDKDEEPLIRYQILHSQIPGIFNLGGDLALFSQLIRQKNRSLLHDYAKRCIDVCYLNSINLNLPITTISLVEGSALGGGFESALSSNILIATEDAEMGFPEIRFNLFPGMGAYSLLARHLGMRTAEQIITSGETYSARRLHEMGIVHRLAKPGQGIECVEDFMRKHSLLGNGFRALQQVRQYYNGMNYRELEVIVELWVDAAMRLEEKDLRLIDRLVKAQSTKMAAMKEQPLKRTKQDRRFVTGRAAFPLTDRNGEIVLVDRRVNPDRRLYN</sequence>
<keyword evidence="2" id="KW-1185">Reference proteome</keyword>